<keyword evidence="1" id="KW-0614">Plasmid</keyword>
<protein>
    <submittedName>
        <fullName evidence="1">Uncharacterized protein</fullName>
    </submittedName>
</protein>
<keyword evidence="2" id="KW-1185">Reference proteome</keyword>
<name>A0A346Y5T3_9ACTN</name>
<accession>A0A346Y5T3</accession>
<dbReference type="Proteomes" id="UP000264006">
    <property type="component" value="Plasmid pEDY32-46I"/>
</dbReference>
<dbReference type="KEGG" id="euz:DVS28_b0060"/>
<dbReference type="AlphaFoldDB" id="A0A346Y5T3"/>
<evidence type="ECO:0000313" key="2">
    <source>
        <dbReference type="Proteomes" id="UP000264006"/>
    </source>
</evidence>
<proteinExistence type="predicted"/>
<gene>
    <name evidence="1" type="ORF">DVS28_b0060</name>
</gene>
<evidence type="ECO:0000313" key="1">
    <source>
        <dbReference type="EMBL" id="AXV09830.1"/>
    </source>
</evidence>
<organism evidence="1 2">
    <name type="scientific">Euzebya pacifica</name>
    <dbReference type="NCBI Taxonomy" id="1608957"/>
    <lineage>
        <taxon>Bacteria</taxon>
        <taxon>Bacillati</taxon>
        <taxon>Actinomycetota</taxon>
        <taxon>Nitriliruptoria</taxon>
        <taxon>Euzebyales</taxon>
    </lineage>
</organism>
<dbReference type="RefSeq" id="WP_114594446.1">
    <property type="nucleotide sequence ID" value="NZ_CP031166.1"/>
</dbReference>
<sequence length="411" mass="44185">MPTIIPTPLAIVGPQIGHVAFMLAIRDHATLTNLAYRLEQALGPMEADGTIGAHRVLYADPRDLTGDNGTLATHPTDWTLVRVEADTTNVDTIMAVEQRMAAFLAREDDGVCFGWTEDPLTTDDFLLSRLFEHLDAHDADGDPADGWYWILHALIRRLTPHTGIVTSAEPAPGRSWAAEDDLLARFADTFIAASDTAGRSAAADHAFLSGHCTRYRRATRSGGLDQLGRAQGRDLIDTFSPTLTGGARTAAINALATLTSRPKREVGSAVTDRALDRLEATPRATDVRLVAQGLAGTHQIGSAHGPNRSLPIGKAILAALAMRDADLRGPMRRRTCTTVIDDNDPTRRTWHVSVDTADGRVLTVDGFEPDRIRIQQPAGGSAPSTVEPVGPSRNGTLVGIVDALHRIAVHR</sequence>
<geneLocation type="plasmid" evidence="2">
    <name>pedy32-46i</name>
</geneLocation>
<reference evidence="1 2" key="1">
    <citation type="submission" date="2018-09" db="EMBL/GenBank/DDBJ databases">
        <title>Complete genome sequence of Euzebya sp. DY32-46 isolated from seawater of Pacific Ocean.</title>
        <authorList>
            <person name="Xu L."/>
            <person name="Wu Y.-H."/>
            <person name="Xu X.-W."/>
        </authorList>
    </citation>
    <scope>NUCLEOTIDE SEQUENCE [LARGE SCALE GENOMIC DNA]</scope>
    <source>
        <strain evidence="1 2">DY32-46</strain>
        <plasmid evidence="2">pedy32-46i</plasmid>
    </source>
</reference>
<dbReference type="EMBL" id="CP031166">
    <property type="protein sequence ID" value="AXV09830.1"/>
    <property type="molecule type" value="Genomic_DNA"/>
</dbReference>